<dbReference type="EMBL" id="PYWC01000034">
    <property type="protein sequence ID" value="PWW76358.1"/>
    <property type="molecule type" value="Genomic_DNA"/>
</dbReference>
<reference evidence="2 3" key="1">
    <citation type="submission" date="2018-03" db="EMBL/GenBank/DDBJ databases">
        <title>Genomes of Pezizomycetes fungi and the evolution of truffles.</title>
        <authorList>
            <person name="Murat C."/>
            <person name="Payen T."/>
            <person name="Noel B."/>
            <person name="Kuo A."/>
            <person name="Martin F.M."/>
        </authorList>
    </citation>
    <scope>NUCLEOTIDE SEQUENCE [LARGE SCALE GENOMIC DNA]</scope>
    <source>
        <strain evidence="2">091103-1</strain>
    </source>
</reference>
<keyword evidence="1" id="KW-1133">Transmembrane helix</keyword>
<keyword evidence="3" id="KW-1185">Reference proteome</keyword>
<protein>
    <recommendedName>
        <fullName evidence="4">Transposase Tc1-like domain-containing protein</fullName>
    </recommendedName>
</protein>
<dbReference type="InterPro" id="IPR036397">
    <property type="entry name" value="RNaseH_sf"/>
</dbReference>
<proteinExistence type="predicted"/>
<dbReference type="AlphaFoldDB" id="A0A317SPV5"/>
<dbReference type="Proteomes" id="UP000246991">
    <property type="component" value="Unassembled WGS sequence"/>
</dbReference>
<evidence type="ECO:0000313" key="3">
    <source>
        <dbReference type="Proteomes" id="UP000246991"/>
    </source>
</evidence>
<organism evidence="2 3">
    <name type="scientific">Tuber magnatum</name>
    <name type="common">white Piedmont truffle</name>
    <dbReference type="NCBI Taxonomy" id="42249"/>
    <lineage>
        <taxon>Eukaryota</taxon>
        <taxon>Fungi</taxon>
        <taxon>Dikarya</taxon>
        <taxon>Ascomycota</taxon>
        <taxon>Pezizomycotina</taxon>
        <taxon>Pezizomycetes</taxon>
        <taxon>Pezizales</taxon>
        <taxon>Tuberaceae</taxon>
        <taxon>Tuber</taxon>
    </lineage>
</organism>
<feature type="non-terminal residue" evidence="2">
    <location>
        <position position="1"/>
    </location>
</feature>
<keyword evidence="1" id="KW-0472">Membrane</keyword>
<keyword evidence="1" id="KW-0812">Transmembrane</keyword>
<comment type="caution">
    <text evidence="2">The sequence shown here is derived from an EMBL/GenBank/DDBJ whole genome shotgun (WGS) entry which is preliminary data.</text>
</comment>
<evidence type="ECO:0000313" key="2">
    <source>
        <dbReference type="EMBL" id="PWW76358.1"/>
    </source>
</evidence>
<dbReference type="OrthoDB" id="4349822at2759"/>
<evidence type="ECO:0000256" key="1">
    <source>
        <dbReference type="SAM" id="Phobius"/>
    </source>
</evidence>
<dbReference type="GO" id="GO:0003676">
    <property type="term" value="F:nucleic acid binding"/>
    <property type="evidence" value="ECO:0007669"/>
    <property type="project" value="InterPro"/>
</dbReference>
<dbReference type="Gene3D" id="3.30.420.10">
    <property type="entry name" value="Ribonuclease H-like superfamily/Ribonuclease H"/>
    <property type="match status" value="1"/>
</dbReference>
<name>A0A317SPV5_9PEZI</name>
<evidence type="ECO:0008006" key="4">
    <source>
        <dbReference type="Google" id="ProtNLM"/>
    </source>
</evidence>
<accession>A0A317SPV5</accession>
<gene>
    <name evidence="2" type="ORF">C7212DRAFT_186130</name>
</gene>
<feature type="transmembrane region" description="Helical" evidence="1">
    <location>
        <begin position="12"/>
        <end position="31"/>
    </location>
</feature>
<sequence>KIQVLKHFAQWFYRHIATVTGVALSTVYWIAHPPLTPIRKDIRGRHSILRSSQREKLITLATASVENRCKPYMEIAKMAGFGVCGRTLHCTMASSGYHRRVAPKKPFLSTKTRRVSLLFSLVGSQEVSTDWCKVIWTDECTFNVGYALGRVWITRRVDKEFEESCLLHKFKKLESILVWGCFVGRRKGPLLVWDKAA</sequence>
<dbReference type="STRING" id="42249.A0A317SPV5"/>